<dbReference type="PANTHER" id="PTHR46910:SF38">
    <property type="entry name" value="ZN(2)-C6 FUNGAL-TYPE DOMAIN-CONTAINING PROTEIN"/>
    <property type="match status" value="1"/>
</dbReference>
<dbReference type="GO" id="GO:0003677">
    <property type="term" value="F:DNA binding"/>
    <property type="evidence" value="ECO:0007669"/>
    <property type="project" value="InterPro"/>
</dbReference>
<reference evidence="5" key="1">
    <citation type="submission" date="2019-01" db="EMBL/GenBank/DDBJ databases">
        <title>Draft genome sequences of three monokaryotic isolates of the white-rot basidiomycete fungus Dichomitus squalens.</title>
        <authorList>
            <consortium name="DOE Joint Genome Institute"/>
            <person name="Lopez S.C."/>
            <person name="Andreopoulos B."/>
            <person name="Pangilinan J."/>
            <person name="Lipzen A."/>
            <person name="Riley R."/>
            <person name="Ahrendt S."/>
            <person name="Ng V."/>
            <person name="Barry K."/>
            <person name="Daum C."/>
            <person name="Grigoriev I.V."/>
            <person name="Hilden K.S."/>
            <person name="Makela M.R."/>
            <person name="de Vries R.P."/>
        </authorList>
    </citation>
    <scope>NUCLEOTIDE SEQUENCE [LARGE SCALE GENOMIC DNA]</scope>
    <source>
        <strain evidence="5">OM18370.1</strain>
    </source>
</reference>
<organism evidence="5">
    <name type="scientific">Dichomitus squalens</name>
    <dbReference type="NCBI Taxonomy" id="114155"/>
    <lineage>
        <taxon>Eukaryota</taxon>
        <taxon>Fungi</taxon>
        <taxon>Dikarya</taxon>
        <taxon>Basidiomycota</taxon>
        <taxon>Agaricomycotina</taxon>
        <taxon>Agaricomycetes</taxon>
        <taxon>Polyporales</taxon>
        <taxon>Polyporaceae</taxon>
        <taxon>Dichomitus</taxon>
    </lineage>
</organism>
<evidence type="ECO:0000313" key="5">
    <source>
        <dbReference type="EMBL" id="TBU30155.1"/>
    </source>
</evidence>
<sequence length="670" mass="75209">MSSPDREDDTGPSAKKRKVQRACDYCRRKKSTIAGDGPQRADNRCSKCTSRRTDCTYVEPLYVRRSAPEFDIFLIFYVDKVEGRMQRLEQLLKKLSPGIDITKELDSTLSDNEGGSSASVGASTRSDTSTLRTGKPSTSTTLSPPIAASPSIPAVLDDLDPSDDESELQKNIVDGFNRLSIDPVTYRYHGKSSGLVFVRAAKHLKDQIEADMTTTTKAQSTEEPPRSVNKQYAPIPWLRSILEDAPPPFTEFPPEDLLGDLMNLYFREMNDYMPLLHEPTFKQCIKNGLQHHHGAFGGTLLLVCACGARFSDDPRVLLEGTHNTESAGWKWFETVERVYKSYMAPATVYDLQVRVLLVLYLQGTTVPHTSWTHIGIGVRMGVDIGAHRKKMYGAIPTIEEEMIRRAFWILVVLDWGSAYSMGRPASIHDEDMDLGLPLECDDEYWISSGGERAFQQPHGRPSKNCFFTSYIRLCQILAFAVRTVYSINKSKSALGHGDQQWEQRIVADLDSALNRWVDTVPGHLRWDPDREDTLFLKQSAVLLSHYYQFQIAVHRPFISTRRGSPLSFPSLIICTNAARSGVRVVSHLYQRTGDPSYKNLSSLFMCAVVLLLSVWGERKSGRTVNAAQDVAYVKKCLEMIRACHRKCVTAASFPSRLIFNAPIVQDGDGR</sequence>
<evidence type="ECO:0000256" key="2">
    <source>
        <dbReference type="ARBA" id="ARBA00023242"/>
    </source>
</evidence>
<gene>
    <name evidence="5" type="ORF">BD311DRAFT_659833</name>
</gene>
<dbReference type="CDD" id="cd12148">
    <property type="entry name" value="fungal_TF_MHR"/>
    <property type="match status" value="1"/>
</dbReference>
<feature type="region of interest" description="Disordered" evidence="3">
    <location>
        <begin position="106"/>
        <end position="166"/>
    </location>
</feature>
<feature type="compositionally biased region" description="Polar residues" evidence="3">
    <location>
        <begin position="107"/>
        <end position="132"/>
    </location>
</feature>
<evidence type="ECO:0000259" key="4">
    <source>
        <dbReference type="SMART" id="SM00906"/>
    </source>
</evidence>
<dbReference type="InterPro" id="IPR001138">
    <property type="entry name" value="Zn2Cys6_DnaBD"/>
</dbReference>
<dbReference type="Pfam" id="PF04082">
    <property type="entry name" value="Fungal_trans"/>
    <property type="match status" value="1"/>
</dbReference>
<dbReference type="EMBL" id="ML143408">
    <property type="protein sequence ID" value="TBU30155.1"/>
    <property type="molecule type" value="Genomic_DNA"/>
</dbReference>
<keyword evidence="1" id="KW-0479">Metal-binding</keyword>
<keyword evidence="2" id="KW-0539">Nucleus</keyword>
<dbReference type="SUPFAM" id="SSF57701">
    <property type="entry name" value="Zn2/Cys6 DNA-binding domain"/>
    <property type="match status" value="1"/>
</dbReference>
<protein>
    <submittedName>
        <fullName evidence="5">Fungal-specific transcription factor domain-containing protein</fullName>
    </submittedName>
</protein>
<dbReference type="GO" id="GO:0006351">
    <property type="term" value="P:DNA-templated transcription"/>
    <property type="evidence" value="ECO:0007669"/>
    <property type="project" value="InterPro"/>
</dbReference>
<evidence type="ECO:0000256" key="3">
    <source>
        <dbReference type="SAM" id="MobiDB-lite"/>
    </source>
</evidence>
<proteinExistence type="predicted"/>
<dbReference type="SMART" id="SM00906">
    <property type="entry name" value="Fungal_trans"/>
    <property type="match status" value="1"/>
</dbReference>
<feature type="domain" description="Xylanolytic transcriptional activator regulatory" evidence="4">
    <location>
        <begin position="370"/>
        <end position="443"/>
    </location>
</feature>
<dbReference type="CDD" id="cd00067">
    <property type="entry name" value="GAL4"/>
    <property type="match status" value="1"/>
</dbReference>
<name>A0A4Q9MRG3_9APHY</name>
<dbReference type="OrthoDB" id="4456959at2759"/>
<evidence type="ECO:0000256" key="1">
    <source>
        <dbReference type="ARBA" id="ARBA00022723"/>
    </source>
</evidence>
<feature type="compositionally biased region" description="Acidic residues" evidence="3">
    <location>
        <begin position="157"/>
        <end position="166"/>
    </location>
</feature>
<dbReference type="PANTHER" id="PTHR46910">
    <property type="entry name" value="TRANSCRIPTION FACTOR PDR1"/>
    <property type="match status" value="1"/>
</dbReference>
<dbReference type="GO" id="GO:0008270">
    <property type="term" value="F:zinc ion binding"/>
    <property type="evidence" value="ECO:0007669"/>
    <property type="project" value="InterPro"/>
</dbReference>
<accession>A0A4Q9MRG3</accession>
<dbReference type="InterPro" id="IPR050987">
    <property type="entry name" value="AtrR-like"/>
</dbReference>
<dbReference type="Gene3D" id="4.10.240.10">
    <property type="entry name" value="Zn(2)-C6 fungal-type DNA-binding domain"/>
    <property type="match status" value="1"/>
</dbReference>
<feature type="compositionally biased region" description="Low complexity" evidence="3">
    <location>
        <begin position="136"/>
        <end position="156"/>
    </location>
</feature>
<dbReference type="InterPro" id="IPR036864">
    <property type="entry name" value="Zn2-C6_fun-type_DNA-bd_sf"/>
</dbReference>
<dbReference type="InterPro" id="IPR007219">
    <property type="entry name" value="XnlR_reg_dom"/>
</dbReference>
<dbReference type="Proteomes" id="UP000292957">
    <property type="component" value="Unassembled WGS sequence"/>
</dbReference>
<dbReference type="GO" id="GO:0000981">
    <property type="term" value="F:DNA-binding transcription factor activity, RNA polymerase II-specific"/>
    <property type="evidence" value="ECO:0007669"/>
    <property type="project" value="InterPro"/>
</dbReference>
<dbReference type="AlphaFoldDB" id="A0A4Q9MRG3"/>